<dbReference type="GO" id="GO:0020037">
    <property type="term" value="F:heme binding"/>
    <property type="evidence" value="ECO:0007669"/>
    <property type="project" value="InterPro"/>
</dbReference>
<comment type="cofactor">
    <cofactor evidence="4">
        <name>heme</name>
        <dbReference type="ChEBI" id="CHEBI:30413"/>
    </cofactor>
</comment>
<accession>A0A5N7CR12</accession>
<dbReference type="CDD" id="cd11070">
    <property type="entry name" value="CYP56-like"/>
    <property type="match status" value="1"/>
</dbReference>
<dbReference type="SUPFAM" id="SSF48264">
    <property type="entry name" value="Cytochrome P450"/>
    <property type="match status" value="1"/>
</dbReference>
<keyword evidence="2" id="KW-0560">Oxidoreductase</keyword>
<keyword evidence="4" id="KW-0479">Metal-binding</keyword>
<evidence type="ECO:0000256" key="5">
    <source>
        <dbReference type="SAM" id="SignalP"/>
    </source>
</evidence>
<comment type="similarity">
    <text evidence="1">Belongs to the cytochrome P450 family.</text>
</comment>
<dbReference type="PRINTS" id="PR00463">
    <property type="entry name" value="EP450I"/>
</dbReference>
<feature type="binding site" description="axial binding residue" evidence="4">
    <location>
        <position position="493"/>
    </location>
    <ligand>
        <name>heme</name>
        <dbReference type="ChEBI" id="CHEBI:30413"/>
    </ligand>
    <ligandPart>
        <name>Fe</name>
        <dbReference type="ChEBI" id="CHEBI:18248"/>
    </ligandPart>
</feature>
<dbReference type="EMBL" id="ML735216">
    <property type="protein sequence ID" value="KAE8396128.1"/>
    <property type="molecule type" value="Genomic_DNA"/>
</dbReference>
<dbReference type="InterPro" id="IPR002401">
    <property type="entry name" value="Cyt_P450_E_grp-I"/>
</dbReference>
<keyword evidence="3" id="KW-0503">Monooxygenase</keyword>
<dbReference type="Pfam" id="PF00067">
    <property type="entry name" value="p450"/>
    <property type="match status" value="1"/>
</dbReference>
<feature type="signal peptide" evidence="5">
    <location>
        <begin position="1"/>
        <end position="17"/>
    </location>
</feature>
<keyword evidence="4" id="KW-0349">Heme</keyword>
<dbReference type="PANTHER" id="PTHR24305">
    <property type="entry name" value="CYTOCHROME P450"/>
    <property type="match status" value="1"/>
</dbReference>
<dbReference type="Gene3D" id="1.10.630.10">
    <property type="entry name" value="Cytochrome P450"/>
    <property type="match status" value="1"/>
</dbReference>
<dbReference type="PRINTS" id="PR00385">
    <property type="entry name" value="P450"/>
</dbReference>
<protein>
    <submittedName>
        <fullName evidence="6">Cytochrome P450</fullName>
    </submittedName>
</protein>
<reference evidence="6" key="1">
    <citation type="submission" date="2019-04" db="EMBL/GenBank/DDBJ databases">
        <title>Friends and foes A comparative genomics studyof 23 Aspergillus species from section Flavi.</title>
        <authorList>
            <consortium name="DOE Joint Genome Institute"/>
            <person name="Kjaerbolling I."/>
            <person name="Vesth T."/>
            <person name="Frisvad J.C."/>
            <person name="Nybo J.L."/>
            <person name="Theobald S."/>
            <person name="Kildgaard S."/>
            <person name="Isbrandt T."/>
            <person name="Kuo A."/>
            <person name="Sato A."/>
            <person name="Lyhne E.K."/>
            <person name="Kogle M.E."/>
            <person name="Wiebenga A."/>
            <person name="Kun R.S."/>
            <person name="Lubbers R.J."/>
            <person name="Makela M.R."/>
            <person name="Barry K."/>
            <person name="Chovatia M."/>
            <person name="Clum A."/>
            <person name="Daum C."/>
            <person name="Haridas S."/>
            <person name="He G."/>
            <person name="LaButti K."/>
            <person name="Lipzen A."/>
            <person name="Mondo S."/>
            <person name="Riley R."/>
            <person name="Salamov A."/>
            <person name="Simmons B.A."/>
            <person name="Magnuson J.K."/>
            <person name="Henrissat B."/>
            <person name="Mortensen U.H."/>
            <person name="Larsen T.O."/>
            <person name="Devries R.P."/>
            <person name="Grigoriev I.V."/>
            <person name="Machida M."/>
            <person name="Baker S.E."/>
            <person name="Andersen M.R."/>
        </authorList>
    </citation>
    <scope>NUCLEOTIDE SEQUENCE [LARGE SCALE GENOMIC DNA]</scope>
    <source>
        <strain evidence="6">IBT 14317</strain>
    </source>
</reference>
<dbReference type="InterPro" id="IPR050121">
    <property type="entry name" value="Cytochrome_P450_monoxygenase"/>
</dbReference>
<evidence type="ECO:0000256" key="3">
    <source>
        <dbReference type="ARBA" id="ARBA00023033"/>
    </source>
</evidence>
<organism evidence="6">
    <name type="scientific">Petromyces alliaceus</name>
    <name type="common">Aspergillus alliaceus</name>
    <dbReference type="NCBI Taxonomy" id="209559"/>
    <lineage>
        <taxon>Eukaryota</taxon>
        <taxon>Fungi</taxon>
        <taxon>Dikarya</taxon>
        <taxon>Ascomycota</taxon>
        <taxon>Pezizomycotina</taxon>
        <taxon>Eurotiomycetes</taxon>
        <taxon>Eurotiomycetidae</taxon>
        <taxon>Eurotiales</taxon>
        <taxon>Aspergillaceae</taxon>
        <taxon>Aspergillus</taxon>
        <taxon>Aspergillus subgen. Circumdati</taxon>
    </lineage>
</organism>
<feature type="chain" id="PRO_5024825436" evidence="5">
    <location>
        <begin position="18"/>
        <end position="561"/>
    </location>
</feature>
<keyword evidence="4" id="KW-0408">Iron</keyword>
<dbReference type="OrthoDB" id="1470350at2759"/>
<name>A0A5N7CR12_PETAA</name>
<dbReference type="GO" id="GO:0005506">
    <property type="term" value="F:iron ion binding"/>
    <property type="evidence" value="ECO:0007669"/>
    <property type="project" value="InterPro"/>
</dbReference>
<dbReference type="PANTHER" id="PTHR24305:SF166">
    <property type="entry name" value="CYTOCHROME P450 12A4, MITOCHONDRIAL-RELATED"/>
    <property type="match status" value="1"/>
</dbReference>
<dbReference type="AlphaFoldDB" id="A0A5N7CR12"/>
<gene>
    <name evidence="6" type="ORF">BDV23DRAFT_168389</name>
</gene>
<dbReference type="GO" id="GO:0004497">
    <property type="term" value="F:monooxygenase activity"/>
    <property type="evidence" value="ECO:0007669"/>
    <property type="project" value="UniProtKB-KW"/>
</dbReference>
<evidence type="ECO:0000256" key="1">
    <source>
        <dbReference type="ARBA" id="ARBA00010617"/>
    </source>
</evidence>
<evidence type="ECO:0000256" key="4">
    <source>
        <dbReference type="PIRSR" id="PIRSR602401-1"/>
    </source>
</evidence>
<evidence type="ECO:0000313" key="6">
    <source>
        <dbReference type="EMBL" id="KAE8396128.1"/>
    </source>
</evidence>
<evidence type="ECO:0000256" key="2">
    <source>
        <dbReference type="ARBA" id="ARBA00023002"/>
    </source>
</evidence>
<dbReference type="GO" id="GO:0016705">
    <property type="term" value="F:oxidoreductase activity, acting on paired donors, with incorporation or reduction of molecular oxygen"/>
    <property type="evidence" value="ECO:0007669"/>
    <property type="project" value="InterPro"/>
</dbReference>
<keyword evidence="5" id="KW-0732">Signal</keyword>
<dbReference type="Proteomes" id="UP000326877">
    <property type="component" value="Unassembled WGS sequence"/>
</dbReference>
<dbReference type="InterPro" id="IPR036396">
    <property type="entry name" value="Cyt_P450_sf"/>
</dbReference>
<sequence length="561" mass="63848">MILLLLGLSVLAYLAWSLVAMELNYRRASSMEIPLVRLCIDPQNLLWTVIEPHLWPWLDRLPINWGNFGRYSRRGWFFADKGESHRRFGPIFAIVTPREIYIHVADSEAVHDMFQRRTDFIRPSHMYKVLEVYGPCISTASWTDWPRHRKVLATPFNEGVMSFVWDESVEQTRQMLDVWADPQLDQIPSVAKDTRTLSLNVLAATGFRKSYSFRSANDRQQSDQSDSGSYRDALQTVLDNCILLMLMPRRLLTLSIAPESWHHLAKAATDFKNYMVRMLNEETKALNEGQAGTGGLMTSFVRAMDLKQKEDAKGKRSGSPPKGLTVDEIFGNIFVINFAGHDTTANTLSFGMLLLAAYPEVQDWVSEELQLVGDTKGHYADLFPGLNRCRAVMLETLRLFPPIPSIPKWTNDQPQPLKVGDKTVVILPNIGVAPGILALHVDFRYWKDPFTWKPSRWITASTSPNATSTIESEQVITPPRCMYLPWSEGPQNCPGNKFSQVEFVAVMASLLRDHRVHAISNRGESAEETRARILATTRDVDLQLLLRMKDADRVRLVCRRT</sequence>
<dbReference type="InterPro" id="IPR001128">
    <property type="entry name" value="Cyt_P450"/>
</dbReference>
<proteinExistence type="inferred from homology"/>